<name>A0ABX3F654_9VIBR</name>
<gene>
    <name evidence="1" type="ORF">BIY21_18935</name>
</gene>
<reference evidence="1 2" key="1">
    <citation type="submission" date="2016-09" db="EMBL/GenBank/DDBJ databases">
        <title>Genomic Taxonomy of the Vibrionaceae.</title>
        <authorList>
            <person name="Gonzalez-Castillo A."/>
            <person name="Gomez-Gil B."/>
            <person name="Enciso-Ibarra K."/>
        </authorList>
    </citation>
    <scope>NUCLEOTIDE SEQUENCE [LARGE SCALE GENOMIC DNA]</scope>
    <source>
        <strain evidence="1 2">CAIM 1731</strain>
    </source>
</reference>
<dbReference type="Proteomes" id="UP000186206">
    <property type="component" value="Unassembled WGS sequence"/>
</dbReference>
<keyword evidence="2" id="KW-1185">Reference proteome</keyword>
<dbReference type="RefSeq" id="WP_075652313.1">
    <property type="nucleotide sequence ID" value="NZ_AP019657.1"/>
</dbReference>
<evidence type="ECO:0000313" key="1">
    <source>
        <dbReference type="EMBL" id="OLQ85658.1"/>
    </source>
</evidence>
<sequence>MTGYSNQILQGFFNGENKITPNSQWHEKVNNAQTQLESGSAIKYMVGYPQGSSPSFYILCDSEELMEHTKDWLNCALPRYYCQFARPCKTAEYDFEGVLLQHWPHGFLKVTVWRRENVGMEQAKYRMFLPEAMKQSQERLNRLIARYLSSPVINSKTSKPIGMLAKGFIDAYENNDHASMVEYYDLIASSEDIERRNKDTLKFMLLEAEEKWEQIIEFARQRNVSAQVISSGVSVAIMHAVISLSTASDKGINSFELDWPSMYERAIEFLPIFTKPPLFEGEKQWKLWSVLVHLFKIEQGFDKAKPHLDEVWLNTLVKQDTSVNALPIHIDTKLDLTSQVHDQESILFVLNYAQTCNEREVKQIYEWLENAPLSLKIKLKQDCLYYRLWSKLEESALAFMRLSS</sequence>
<proteinExistence type="predicted"/>
<protein>
    <submittedName>
        <fullName evidence="1">Uncharacterized protein</fullName>
    </submittedName>
</protein>
<organism evidence="1 2">
    <name type="scientific">Vibrio ponticus</name>
    <dbReference type="NCBI Taxonomy" id="265668"/>
    <lineage>
        <taxon>Bacteria</taxon>
        <taxon>Pseudomonadati</taxon>
        <taxon>Pseudomonadota</taxon>
        <taxon>Gammaproteobacteria</taxon>
        <taxon>Vibrionales</taxon>
        <taxon>Vibrionaceae</taxon>
        <taxon>Vibrio</taxon>
    </lineage>
</organism>
<evidence type="ECO:0000313" key="2">
    <source>
        <dbReference type="Proteomes" id="UP000186206"/>
    </source>
</evidence>
<dbReference type="EMBL" id="MJMI01000141">
    <property type="protein sequence ID" value="OLQ85658.1"/>
    <property type="molecule type" value="Genomic_DNA"/>
</dbReference>
<accession>A0ABX3F654</accession>
<comment type="caution">
    <text evidence="1">The sequence shown here is derived from an EMBL/GenBank/DDBJ whole genome shotgun (WGS) entry which is preliminary data.</text>
</comment>